<reference evidence="2" key="1">
    <citation type="journal article" date="2019" name="Int. J. Syst. Evol. Microbiol.">
        <title>The Global Catalogue of Microorganisms (GCM) 10K type strain sequencing project: providing services to taxonomists for standard genome sequencing and annotation.</title>
        <authorList>
            <consortium name="The Broad Institute Genomics Platform"/>
            <consortium name="The Broad Institute Genome Sequencing Center for Infectious Disease"/>
            <person name="Wu L."/>
            <person name="Ma J."/>
        </authorList>
    </citation>
    <scope>NUCLEOTIDE SEQUENCE [LARGE SCALE GENOMIC DNA]</scope>
    <source>
        <strain evidence="2">CGMCC 4.1469</strain>
    </source>
</reference>
<gene>
    <name evidence="1" type="ORF">ACFQDI_01175</name>
</gene>
<sequence>MTSADQQFSVDGASACFATLAFGRDYRYHAERLALDFAVHASHFPLVMLVDRPQDIMPRPNLRTLLYRPEGALRRYHDKRLLVRAGLDAGYATVVVIDANSRLVEKLPDMLELRKGVNAFITQPVLEHLREEEAAASTRKRFASTAHQRRCLERAAQSLGLSLENVTFIQESIYALHGPEDILRQFVECWGRLGHFMDYHGLAWSEGFAIGLAAAAVGLDVHENRFLPMNCFYKHRLHGAALARGQLEAPRVLQAQEDARLLARFMRRHPLNSRLRSLYSTASMAARWAACRMSGEPRLLS</sequence>
<keyword evidence="2" id="KW-1185">Reference proteome</keyword>
<evidence type="ECO:0000313" key="2">
    <source>
        <dbReference type="Proteomes" id="UP001596052"/>
    </source>
</evidence>
<dbReference type="EMBL" id="JBHSMQ010000001">
    <property type="protein sequence ID" value="MFC5453450.1"/>
    <property type="molecule type" value="Genomic_DNA"/>
</dbReference>
<accession>A0ABW0KIY2</accession>
<organism evidence="1 2">
    <name type="scientific">Prosthecobacter fluviatilis</name>
    <dbReference type="NCBI Taxonomy" id="445931"/>
    <lineage>
        <taxon>Bacteria</taxon>
        <taxon>Pseudomonadati</taxon>
        <taxon>Verrucomicrobiota</taxon>
        <taxon>Verrucomicrobiia</taxon>
        <taxon>Verrucomicrobiales</taxon>
        <taxon>Verrucomicrobiaceae</taxon>
        <taxon>Prosthecobacter</taxon>
    </lineage>
</organism>
<proteinExistence type="predicted"/>
<dbReference type="RefSeq" id="WP_377162539.1">
    <property type="nucleotide sequence ID" value="NZ_JBHSMQ010000001.1"/>
</dbReference>
<comment type="caution">
    <text evidence="1">The sequence shown here is derived from an EMBL/GenBank/DDBJ whole genome shotgun (WGS) entry which is preliminary data.</text>
</comment>
<dbReference type="Proteomes" id="UP001596052">
    <property type="component" value="Unassembled WGS sequence"/>
</dbReference>
<evidence type="ECO:0000313" key="1">
    <source>
        <dbReference type="EMBL" id="MFC5453450.1"/>
    </source>
</evidence>
<name>A0ABW0KIY2_9BACT</name>
<protein>
    <submittedName>
        <fullName evidence="1">Uncharacterized protein</fullName>
    </submittedName>
</protein>